<organism evidence="1 2">
    <name type="scientific">Streptomyces phaeolivaceus</name>
    <dbReference type="NCBI Taxonomy" id="2653200"/>
    <lineage>
        <taxon>Bacteria</taxon>
        <taxon>Bacillati</taxon>
        <taxon>Actinomycetota</taxon>
        <taxon>Actinomycetes</taxon>
        <taxon>Kitasatosporales</taxon>
        <taxon>Streptomycetaceae</taxon>
        <taxon>Streptomyces</taxon>
    </lineage>
</organism>
<dbReference type="AlphaFoldDB" id="A0A5P8K7V8"/>
<dbReference type="RefSeq" id="WP_152170522.1">
    <property type="nucleotide sequence ID" value="NZ_CP045096.1"/>
</dbReference>
<protein>
    <submittedName>
        <fullName evidence="1">Uncharacterized protein</fullName>
    </submittedName>
</protein>
<reference evidence="1 2" key="1">
    <citation type="submission" date="2019-10" db="EMBL/GenBank/DDBJ databases">
        <title>Streptomyces sp. strain GY16 isolated from leaves of Broussonetia papyrifera.</title>
        <authorList>
            <person name="Mo P."/>
        </authorList>
    </citation>
    <scope>NUCLEOTIDE SEQUENCE [LARGE SCALE GENOMIC DNA]</scope>
    <source>
        <strain evidence="1 2">GY16</strain>
    </source>
</reference>
<name>A0A5P8K7V8_9ACTN</name>
<proteinExistence type="predicted"/>
<sequence length="92" mass="9800">MPTTLLAHEYAQLTDAIIFRTLPDISGIWDGLPVYRSESGGWVEGLAHIRRIDTDPAMEPAAAAGEVLYLAPSDVVPETRRPASAGQQAGAV</sequence>
<dbReference type="KEGG" id="sphv:F9278_26390"/>
<evidence type="ECO:0000313" key="2">
    <source>
        <dbReference type="Proteomes" id="UP000327294"/>
    </source>
</evidence>
<keyword evidence="2" id="KW-1185">Reference proteome</keyword>
<accession>A0A5P8K7V8</accession>
<gene>
    <name evidence="1" type="ORF">F9278_26390</name>
</gene>
<dbReference type="EMBL" id="CP045096">
    <property type="protein sequence ID" value="QFQ99086.1"/>
    <property type="molecule type" value="Genomic_DNA"/>
</dbReference>
<dbReference type="Proteomes" id="UP000327294">
    <property type="component" value="Chromosome"/>
</dbReference>
<evidence type="ECO:0000313" key="1">
    <source>
        <dbReference type="EMBL" id="QFQ99086.1"/>
    </source>
</evidence>